<evidence type="ECO:0000313" key="2">
    <source>
        <dbReference type="Proteomes" id="UP001556196"/>
    </source>
</evidence>
<dbReference type="GO" id="GO:0006508">
    <property type="term" value="P:proteolysis"/>
    <property type="evidence" value="ECO:0007669"/>
    <property type="project" value="UniProtKB-KW"/>
</dbReference>
<dbReference type="EMBL" id="JBFOCI010000002">
    <property type="protein sequence ID" value="MEW9806443.1"/>
    <property type="molecule type" value="Genomic_DNA"/>
</dbReference>
<dbReference type="GO" id="GO:0008233">
    <property type="term" value="F:peptidase activity"/>
    <property type="evidence" value="ECO:0007669"/>
    <property type="project" value="UniProtKB-KW"/>
</dbReference>
<name>A0ABV3QZQ6_9HYPH</name>
<sequence>MATHPFAARADWKPVEKDVPYKIAGKTGPELYASIGERGPKAGVGRAIAFTNFKLTWQRDYRPQPDGACTLATARPKLIISYHLPELEGELPEPVATNWKVFIDGVRKHEAVHGEMIVDMVKQIEAYSIGLSAADDPGCKKVRAKLQERLPSISQARQQRSRDFDRAELSNGGAVHQLVLNLVNGG</sequence>
<dbReference type="InterPro" id="IPR010321">
    <property type="entry name" value="DUF922"/>
</dbReference>
<organism evidence="1 2">
    <name type="scientific">Mesorhizobium marinum</name>
    <dbReference type="NCBI Taxonomy" id="3228790"/>
    <lineage>
        <taxon>Bacteria</taxon>
        <taxon>Pseudomonadati</taxon>
        <taxon>Pseudomonadota</taxon>
        <taxon>Alphaproteobacteria</taxon>
        <taxon>Hyphomicrobiales</taxon>
        <taxon>Phyllobacteriaceae</taxon>
        <taxon>Mesorhizobium</taxon>
    </lineage>
</organism>
<evidence type="ECO:0000313" key="1">
    <source>
        <dbReference type="EMBL" id="MEW9806443.1"/>
    </source>
</evidence>
<protein>
    <submittedName>
        <fullName evidence="1">DUF922 domain-containing Zn-dependent protease</fullName>
    </submittedName>
</protein>
<comment type="caution">
    <text evidence="1">The sequence shown here is derived from an EMBL/GenBank/DDBJ whole genome shotgun (WGS) entry which is preliminary data.</text>
</comment>
<keyword evidence="2" id="KW-1185">Reference proteome</keyword>
<accession>A0ABV3QZQ6</accession>
<keyword evidence="1" id="KW-0645">Protease</keyword>
<gene>
    <name evidence="1" type="ORF">ABUE31_10640</name>
</gene>
<reference evidence="1 2" key="1">
    <citation type="submission" date="2024-06" db="EMBL/GenBank/DDBJ databases">
        <authorList>
            <person name="Tuo L."/>
        </authorList>
    </citation>
    <scope>NUCLEOTIDE SEQUENCE [LARGE SCALE GENOMIC DNA]</scope>
    <source>
        <strain evidence="1 2">ZMM04-5</strain>
    </source>
</reference>
<dbReference type="PIRSF" id="PIRSF010521">
    <property type="entry name" value="DUF922_bac"/>
    <property type="match status" value="1"/>
</dbReference>
<proteinExistence type="predicted"/>
<dbReference type="Pfam" id="PF06037">
    <property type="entry name" value="DUF922"/>
    <property type="match status" value="1"/>
</dbReference>
<dbReference type="Proteomes" id="UP001556196">
    <property type="component" value="Unassembled WGS sequence"/>
</dbReference>
<keyword evidence="1" id="KW-0378">Hydrolase</keyword>
<dbReference type="RefSeq" id="WP_367723503.1">
    <property type="nucleotide sequence ID" value="NZ_JBFOCI010000002.1"/>
</dbReference>